<name>A0A0S4TUY7_RALSL</name>
<dbReference type="AlphaFoldDB" id="A0A0S4TUY7"/>
<accession>A0A0S4TUY7</accession>
<reference evidence="1" key="1">
    <citation type="submission" date="2015-10" db="EMBL/GenBank/DDBJ databases">
        <authorList>
            <person name="Gilbert D.G."/>
        </authorList>
    </citation>
    <scope>NUCLEOTIDE SEQUENCE</scope>
    <source>
        <strain evidence="1">Phyl III-seqv23</strain>
    </source>
</reference>
<proteinExistence type="predicted"/>
<dbReference type="EMBL" id="LN899819">
    <property type="protein sequence ID" value="CUV13832.1"/>
    <property type="molecule type" value="Genomic_DNA"/>
</dbReference>
<sequence>MTPAEAPRERCPNGARSRVLVNLKPEELADLKARAKEEGRSDSNMARFFLIRGMTADCLQRSQTATQRHTTSVAEG</sequence>
<gene>
    <name evidence="1" type="ORF">RUN39_v1_640030</name>
</gene>
<evidence type="ECO:0008006" key="2">
    <source>
        <dbReference type="Google" id="ProtNLM"/>
    </source>
</evidence>
<evidence type="ECO:0000313" key="1">
    <source>
        <dbReference type="EMBL" id="CUV13832.1"/>
    </source>
</evidence>
<organism evidence="1">
    <name type="scientific">Ralstonia solanacearum</name>
    <name type="common">Pseudomonas solanacearum</name>
    <dbReference type="NCBI Taxonomy" id="305"/>
    <lineage>
        <taxon>Bacteria</taxon>
        <taxon>Pseudomonadati</taxon>
        <taxon>Pseudomonadota</taxon>
        <taxon>Betaproteobacteria</taxon>
        <taxon>Burkholderiales</taxon>
        <taxon>Burkholderiaceae</taxon>
        <taxon>Ralstonia</taxon>
        <taxon>Ralstonia solanacearum species complex</taxon>
    </lineage>
</organism>
<protein>
    <recommendedName>
        <fullName evidence="2">Ribbon-helix-helix protein CopG domain-containing protein</fullName>
    </recommendedName>
</protein>